<dbReference type="InterPro" id="IPR036514">
    <property type="entry name" value="SGNH_hydro_sf"/>
</dbReference>
<feature type="transmembrane region" description="Helical" evidence="8">
    <location>
        <begin position="234"/>
        <end position="253"/>
    </location>
</feature>
<feature type="transmembrane region" description="Helical" evidence="8">
    <location>
        <begin position="201"/>
        <end position="222"/>
    </location>
</feature>
<evidence type="ECO:0000256" key="1">
    <source>
        <dbReference type="ARBA" id="ARBA00004651"/>
    </source>
</evidence>
<evidence type="ECO:0000256" key="8">
    <source>
        <dbReference type="SAM" id="Phobius"/>
    </source>
</evidence>
<dbReference type="GO" id="GO:0005886">
    <property type="term" value="C:plasma membrane"/>
    <property type="evidence" value="ECO:0007669"/>
    <property type="project" value="UniProtKB-SubCell"/>
</dbReference>
<evidence type="ECO:0000313" key="11">
    <source>
        <dbReference type="EMBL" id="CAB4564966.1"/>
    </source>
</evidence>
<accession>A0A6J6DNG0</accession>
<organism evidence="11">
    <name type="scientific">freshwater metagenome</name>
    <dbReference type="NCBI Taxonomy" id="449393"/>
    <lineage>
        <taxon>unclassified sequences</taxon>
        <taxon>metagenomes</taxon>
        <taxon>ecological metagenomes</taxon>
    </lineage>
</organism>
<dbReference type="PANTHER" id="PTHR23028">
    <property type="entry name" value="ACETYLTRANSFERASE"/>
    <property type="match status" value="1"/>
</dbReference>
<evidence type="ECO:0000259" key="10">
    <source>
        <dbReference type="Pfam" id="PF19040"/>
    </source>
</evidence>
<feature type="domain" description="SGNH" evidence="10">
    <location>
        <begin position="428"/>
        <end position="539"/>
    </location>
</feature>
<dbReference type="Pfam" id="PF01757">
    <property type="entry name" value="Acyl_transf_3"/>
    <property type="match status" value="1"/>
</dbReference>
<evidence type="ECO:0000256" key="6">
    <source>
        <dbReference type="ARBA" id="ARBA00023136"/>
    </source>
</evidence>
<evidence type="ECO:0000259" key="9">
    <source>
        <dbReference type="Pfam" id="PF01757"/>
    </source>
</evidence>
<dbReference type="SUPFAM" id="SSF52266">
    <property type="entry name" value="SGNH hydrolase"/>
    <property type="match status" value="1"/>
</dbReference>
<feature type="transmembrane region" description="Helical" evidence="8">
    <location>
        <begin position="364"/>
        <end position="384"/>
    </location>
</feature>
<dbReference type="InterPro" id="IPR050879">
    <property type="entry name" value="Acyltransferase_3"/>
</dbReference>
<keyword evidence="4 8" id="KW-0812">Transmembrane</keyword>
<evidence type="ECO:0000256" key="2">
    <source>
        <dbReference type="ARBA" id="ARBA00022475"/>
    </source>
</evidence>
<evidence type="ECO:0000256" key="3">
    <source>
        <dbReference type="ARBA" id="ARBA00022679"/>
    </source>
</evidence>
<dbReference type="EMBL" id="CAEZTS010000002">
    <property type="protein sequence ID" value="CAB4564966.1"/>
    <property type="molecule type" value="Genomic_DNA"/>
</dbReference>
<feature type="transmembrane region" description="Helical" evidence="8">
    <location>
        <begin position="177"/>
        <end position="195"/>
    </location>
</feature>
<feature type="transmembrane region" description="Helical" evidence="8">
    <location>
        <begin position="149"/>
        <end position="165"/>
    </location>
</feature>
<evidence type="ECO:0000256" key="7">
    <source>
        <dbReference type="ARBA" id="ARBA00023315"/>
    </source>
</evidence>
<evidence type="ECO:0000256" key="4">
    <source>
        <dbReference type="ARBA" id="ARBA00022692"/>
    </source>
</evidence>
<keyword evidence="5 8" id="KW-1133">Transmembrane helix</keyword>
<dbReference type="InterPro" id="IPR043968">
    <property type="entry name" value="SGNH"/>
</dbReference>
<keyword evidence="7" id="KW-0012">Acyltransferase</keyword>
<feature type="transmembrane region" description="Helical" evidence="8">
    <location>
        <begin position="79"/>
        <end position="98"/>
    </location>
</feature>
<dbReference type="InterPro" id="IPR002656">
    <property type="entry name" value="Acyl_transf_3_dom"/>
</dbReference>
<dbReference type="Gene3D" id="3.40.50.1110">
    <property type="entry name" value="SGNH hydrolase"/>
    <property type="match status" value="1"/>
</dbReference>
<feature type="transmembrane region" description="Helical" evidence="8">
    <location>
        <begin position="328"/>
        <end position="349"/>
    </location>
</feature>
<feature type="transmembrane region" description="Helical" evidence="8">
    <location>
        <begin position="304"/>
        <end position="322"/>
    </location>
</feature>
<sequence>MSGSGNQTRASALDGIRGVALACPIVVHLGIVGADRGLWLAIGMFFTLSSFLVTTLALREVDETGELRLGRFWMRRLRRLLPASLLVLALIVVIARIVDWPGLAAVKGDVLSALVWGANWEQLNGGGYWDGFSPSLTHHFWSLSFEEQVYVFFPVVIAALVVLRRRRGERGSFASHVMVASLLILAGSWTFLWVVDDPVVLYLHTVPRLGEIALGMFAASLSHRRARRGLSDRAAGSIILITMVVAAPLWIWAPGDTVSGVRIGITFGAPLAAVVIAMLWRYPGSLPSRLFSLRVPAWLGRRSYGVYLLHLPIIDFMAFELGEEHLPRPWMVVAVVITIAGAGLMFRFFEEPLRVGRWVRSDRVMVASLVVGAALVAVATLVLVRDEQPLLAIPPTQSPPPSSAPVGTTVVDGTPDTTGATTIPVAPTTPSGNGLDVLVIGDSTAWVTSGAVRDALEPLGYETSLVHMVGCPFGGDARLKTSYMGGAVTVREIGDEPGCDQWWNEYLPQWLTATDPDVVVVIGGYGLAWEIDPNGDDRWCVLGDGANRCEPWARARIEATSEMVNRLAPDATVVWTTTGHVDPWGPLDIDPRAIDVLNQMIIDEARRTASEVVDLGSWLDDNLDLTVDGTHLGPEGVAALTPWLADRLVPLAPVG</sequence>
<dbReference type="GO" id="GO:0009103">
    <property type="term" value="P:lipopolysaccharide biosynthetic process"/>
    <property type="evidence" value="ECO:0007669"/>
    <property type="project" value="TreeGrafter"/>
</dbReference>
<feature type="domain" description="Acyltransferase 3" evidence="9">
    <location>
        <begin position="12"/>
        <end position="345"/>
    </location>
</feature>
<keyword evidence="3" id="KW-0808">Transferase</keyword>
<proteinExistence type="predicted"/>
<protein>
    <submittedName>
        <fullName evidence="11">Unannotated protein</fullName>
    </submittedName>
</protein>
<dbReference type="Pfam" id="PF19040">
    <property type="entry name" value="SGNH"/>
    <property type="match status" value="1"/>
</dbReference>
<dbReference type="AlphaFoldDB" id="A0A6J6DNG0"/>
<name>A0A6J6DNG0_9ZZZZ</name>
<feature type="transmembrane region" description="Helical" evidence="8">
    <location>
        <begin position="12"/>
        <end position="31"/>
    </location>
</feature>
<feature type="transmembrane region" description="Helical" evidence="8">
    <location>
        <begin position="259"/>
        <end position="283"/>
    </location>
</feature>
<dbReference type="PANTHER" id="PTHR23028:SF53">
    <property type="entry name" value="ACYL_TRANSF_3 DOMAIN-CONTAINING PROTEIN"/>
    <property type="match status" value="1"/>
</dbReference>
<reference evidence="11" key="1">
    <citation type="submission" date="2020-05" db="EMBL/GenBank/DDBJ databases">
        <authorList>
            <person name="Chiriac C."/>
            <person name="Salcher M."/>
            <person name="Ghai R."/>
            <person name="Kavagutti S V."/>
        </authorList>
    </citation>
    <scope>NUCLEOTIDE SEQUENCE</scope>
</reference>
<feature type="transmembrane region" description="Helical" evidence="8">
    <location>
        <begin position="37"/>
        <end position="58"/>
    </location>
</feature>
<dbReference type="GO" id="GO:0016747">
    <property type="term" value="F:acyltransferase activity, transferring groups other than amino-acyl groups"/>
    <property type="evidence" value="ECO:0007669"/>
    <property type="project" value="InterPro"/>
</dbReference>
<evidence type="ECO:0000256" key="5">
    <source>
        <dbReference type="ARBA" id="ARBA00022989"/>
    </source>
</evidence>
<comment type="subcellular location">
    <subcellularLocation>
        <location evidence="1">Cell membrane</location>
        <topology evidence="1">Multi-pass membrane protein</topology>
    </subcellularLocation>
</comment>
<keyword evidence="6 8" id="KW-0472">Membrane</keyword>
<gene>
    <name evidence="11" type="ORF">UFOPK1722_00033</name>
</gene>
<keyword evidence="2" id="KW-1003">Cell membrane</keyword>